<feature type="compositionally biased region" description="Polar residues" evidence="1">
    <location>
        <begin position="76"/>
        <end position="93"/>
    </location>
</feature>
<evidence type="ECO:0000259" key="2">
    <source>
        <dbReference type="Pfam" id="PF02841"/>
    </source>
</evidence>
<dbReference type="Proteomes" id="UP001152320">
    <property type="component" value="Chromosome 21"/>
</dbReference>
<dbReference type="GO" id="GO:0005525">
    <property type="term" value="F:GTP binding"/>
    <property type="evidence" value="ECO:0007669"/>
    <property type="project" value="InterPro"/>
</dbReference>
<comment type="caution">
    <text evidence="3">The sequence shown here is derived from an EMBL/GenBank/DDBJ whole genome shotgun (WGS) entry which is preliminary data.</text>
</comment>
<dbReference type="GO" id="GO:0003924">
    <property type="term" value="F:GTPase activity"/>
    <property type="evidence" value="ECO:0007669"/>
    <property type="project" value="InterPro"/>
</dbReference>
<feature type="domain" description="Guanylate-binding protein/Atlastin C-terminal" evidence="2">
    <location>
        <begin position="128"/>
        <end position="258"/>
    </location>
</feature>
<protein>
    <recommendedName>
        <fullName evidence="2">Guanylate-binding protein/Atlastin C-terminal domain-containing protein</fullName>
    </recommendedName>
</protein>
<accession>A0A9Q0YIJ4</accession>
<evidence type="ECO:0000313" key="4">
    <source>
        <dbReference type="Proteomes" id="UP001152320"/>
    </source>
</evidence>
<keyword evidence="4" id="KW-1185">Reference proteome</keyword>
<gene>
    <name evidence="3" type="ORF">HOLleu_39391</name>
</gene>
<organism evidence="3 4">
    <name type="scientific">Holothuria leucospilota</name>
    <name type="common">Black long sea cucumber</name>
    <name type="synonym">Mertensiothuria leucospilota</name>
    <dbReference type="NCBI Taxonomy" id="206669"/>
    <lineage>
        <taxon>Eukaryota</taxon>
        <taxon>Metazoa</taxon>
        <taxon>Echinodermata</taxon>
        <taxon>Eleutherozoa</taxon>
        <taxon>Echinozoa</taxon>
        <taxon>Holothuroidea</taxon>
        <taxon>Aspidochirotacea</taxon>
        <taxon>Aspidochirotida</taxon>
        <taxon>Holothuriidae</taxon>
        <taxon>Holothuria</taxon>
    </lineage>
</organism>
<dbReference type="InterPro" id="IPR036543">
    <property type="entry name" value="Guanylate-bd_C_sf"/>
</dbReference>
<proteinExistence type="predicted"/>
<feature type="region of interest" description="Disordered" evidence="1">
    <location>
        <begin position="42"/>
        <end position="102"/>
    </location>
</feature>
<dbReference type="SUPFAM" id="SSF48340">
    <property type="entry name" value="Interferon-induced guanylate-binding protein 1 (GBP1), C-terminal domain"/>
    <property type="match status" value="1"/>
</dbReference>
<dbReference type="Pfam" id="PF02841">
    <property type="entry name" value="GBP_C"/>
    <property type="match status" value="1"/>
</dbReference>
<dbReference type="AlphaFoldDB" id="A0A9Q0YIJ4"/>
<dbReference type="Gene3D" id="1.20.1000.10">
    <property type="entry name" value="Guanylate-binding protein, C-terminal domain"/>
    <property type="match status" value="1"/>
</dbReference>
<reference evidence="3" key="1">
    <citation type="submission" date="2021-10" db="EMBL/GenBank/DDBJ databases">
        <title>Tropical sea cucumber genome reveals ecological adaptation and Cuvierian tubules defense mechanism.</title>
        <authorList>
            <person name="Chen T."/>
        </authorList>
    </citation>
    <scope>NUCLEOTIDE SEQUENCE</scope>
    <source>
        <strain evidence="3">Nanhai2018</strain>
        <tissue evidence="3">Muscle</tissue>
    </source>
</reference>
<dbReference type="InterPro" id="IPR003191">
    <property type="entry name" value="Guanylate-bd/ATL_C"/>
</dbReference>
<evidence type="ECO:0000256" key="1">
    <source>
        <dbReference type="SAM" id="MobiDB-lite"/>
    </source>
</evidence>
<evidence type="ECO:0000313" key="3">
    <source>
        <dbReference type="EMBL" id="KAJ8022020.1"/>
    </source>
</evidence>
<name>A0A9Q0YIJ4_HOLLE</name>
<sequence>MLYYLVKFEICFHHFSIFFHKANSNTYRKKADNTNTDQLAVNQSEKEKDDTEQPQAAKGQISETGETKVQSVLDETPQTVHDQASSNTYQNEPDNPETDRLDLEQSETDKLHIENVSELVVKSQLNSSTSKAMQVYNELFKNIELPMEAHELSIVHQKAMVEAHSTFDKWTRRIDEMFTNVFKQELSQKINLLFDNLGEENNKASESYCVKLMESLQERLEGCLQTNFKSYGCEDIRKAKKNFLKSYSKDAKGPMADKVRAIYEPQITKLLSKYKAQSFNNAELNALKIYKDKTKMSKSAPFENDEIKESHENAQKICLDTLYVICDQCSDCQKEISSFCDKLSGLLVENLTINESASQLFCEQNAQELTRRHFEEAKKFVHSRSFRFFQKVSDTVLKEYDQKAKGPAKDDVKGKCKRDLESQMDTIEVIVAENAFKDARELYDHDVEQVMKGGPYEVEKLKEKIETIKKHTFSSLNERCEGIRKMKLDEHNLLLKRFMEDKNTYIFCRNIIQSESSCDELCMEIVRKCQLELSKFGTFAVSKKLNESLDLSNMLDGIRKDLIRTYLEKAKGPMKNKIMERLHILIDLNFVETQGVVLNDTLGKATVQFDKLLDDLSTHGPHDEKELVENLKTAENKVLFMFDDRSKKFDTLYVNSARENLQKVLDAMKNKCVYRNESQSFRICDSVMMKITKRHSDYWEKNIFTVDFDKASVLYNLFTTRKEDYIEDFKKDAKGPASTKFEQKCRIEIDRQIRDFQNFLANSNLRILISNFRQTISKNIIENMPLEDKELDKRKAEEMSTLSRDFGCIYKMSDEEDAKSKQKELEAIAADILSKLDGINYKESQKQCEHILKNMLDILEEKCTFLLRDCTDRPLHTKFYPMEELQKIKTGRLDYFEKMAKGPAKSEVKQKGSNEIDRRLLQIKRSIAKDALEKAGKIYHSKFSAIQDEEFLDDMNLSKLKDQSAIDVKKLFRERCKDSDSAMTKDFEKLLQKAVSEENTKIDTRHANLSLEFCQQLAKTLSAHAKKECQQLITLDQTQNSDQYSDISLRIKEIERIHIAEYNQNARGIQRTNVFKTYEITIQNELQSAAREISRCYLTKALDRFKSKMEHFMETGPYEKETFFSQSKTFTLEEEMFFQERCKKLDTSIYSNDYDMLKCYLESFTDDFQTENELQSLKYCNNLLKDLLATRKRYKRKFLFIRAYKARAKGPMVQEALSKFMDPIDTHYRSWYALFHRW</sequence>
<feature type="compositionally biased region" description="Polar residues" evidence="1">
    <location>
        <begin position="61"/>
        <end position="70"/>
    </location>
</feature>
<dbReference type="EMBL" id="JAIZAY010000021">
    <property type="protein sequence ID" value="KAJ8022020.1"/>
    <property type="molecule type" value="Genomic_DNA"/>
</dbReference>